<keyword evidence="4" id="KW-0067">ATP-binding</keyword>
<evidence type="ECO:0000313" key="8">
    <source>
        <dbReference type="Proteomes" id="UP001412067"/>
    </source>
</evidence>
<dbReference type="PANTHER" id="PTHR46239:SF1">
    <property type="entry name" value="DNA REPAIR PROTEIN RAD51 HOMOLOG 3"/>
    <property type="match status" value="1"/>
</dbReference>
<keyword evidence="8" id="KW-1185">Reference proteome</keyword>
<dbReference type="Gene3D" id="3.40.50.300">
    <property type="entry name" value="P-loop containing nucleotide triphosphate hydrolases"/>
    <property type="match status" value="1"/>
</dbReference>
<sequence length="115" mass="12356">MEVSDLPISPTNKDKLISAGYTNLASLVIVSPIRLSRELQISVQEASNIIKITLQCSGAVGLDGRHVVLRGAQTAWEMFSDEQNLKHISTGSEDFDGILGGGIHCGEVTEVDKFS</sequence>
<evidence type="ECO:0000256" key="5">
    <source>
        <dbReference type="ARBA" id="ARBA00023204"/>
    </source>
</evidence>
<name>A0ABR2LN44_9ASPA</name>
<dbReference type="EMBL" id="JBBWWR010000017">
    <property type="protein sequence ID" value="KAK8945444.1"/>
    <property type="molecule type" value="Genomic_DNA"/>
</dbReference>
<evidence type="ECO:0000256" key="3">
    <source>
        <dbReference type="ARBA" id="ARBA00022763"/>
    </source>
</evidence>
<protein>
    <submittedName>
        <fullName evidence="7">Uncharacterized protein</fullName>
    </submittedName>
</protein>
<dbReference type="PANTHER" id="PTHR46239">
    <property type="entry name" value="DNA REPAIR PROTEIN RAD51 HOMOLOG 3 RAD51C"/>
    <property type="match status" value="1"/>
</dbReference>
<evidence type="ECO:0000256" key="1">
    <source>
        <dbReference type="ARBA" id="ARBA00004123"/>
    </source>
</evidence>
<evidence type="ECO:0000256" key="4">
    <source>
        <dbReference type="ARBA" id="ARBA00022840"/>
    </source>
</evidence>
<keyword evidence="6" id="KW-0539">Nucleus</keyword>
<comment type="subcellular location">
    <subcellularLocation>
        <location evidence="1">Nucleus</location>
    </subcellularLocation>
</comment>
<evidence type="ECO:0000256" key="6">
    <source>
        <dbReference type="ARBA" id="ARBA00023242"/>
    </source>
</evidence>
<evidence type="ECO:0000256" key="2">
    <source>
        <dbReference type="ARBA" id="ARBA00022741"/>
    </source>
</evidence>
<evidence type="ECO:0000313" key="7">
    <source>
        <dbReference type="EMBL" id="KAK8945444.1"/>
    </source>
</evidence>
<dbReference type="Proteomes" id="UP001412067">
    <property type="component" value="Unassembled WGS sequence"/>
</dbReference>
<keyword evidence="5" id="KW-0234">DNA repair</keyword>
<dbReference type="InterPro" id="IPR027417">
    <property type="entry name" value="P-loop_NTPase"/>
</dbReference>
<keyword evidence="2" id="KW-0547">Nucleotide-binding</keyword>
<reference evidence="7 8" key="1">
    <citation type="journal article" date="2022" name="Nat. Plants">
        <title>Genomes of leafy and leafless Platanthera orchids illuminate the evolution of mycoheterotrophy.</title>
        <authorList>
            <person name="Li M.H."/>
            <person name="Liu K.W."/>
            <person name="Li Z."/>
            <person name="Lu H.C."/>
            <person name="Ye Q.L."/>
            <person name="Zhang D."/>
            <person name="Wang J.Y."/>
            <person name="Li Y.F."/>
            <person name="Zhong Z.M."/>
            <person name="Liu X."/>
            <person name="Yu X."/>
            <person name="Liu D.K."/>
            <person name="Tu X.D."/>
            <person name="Liu B."/>
            <person name="Hao Y."/>
            <person name="Liao X.Y."/>
            <person name="Jiang Y.T."/>
            <person name="Sun W.H."/>
            <person name="Chen J."/>
            <person name="Chen Y.Q."/>
            <person name="Ai Y."/>
            <person name="Zhai J.W."/>
            <person name="Wu S.S."/>
            <person name="Zhou Z."/>
            <person name="Hsiao Y.Y."/>
            <person name="Wu W.L."/>
            <person name="Chen Y.Y."/>
            <person name="Lin Y.F."/>
            <person name="Hsu J.L."/>
            <person name="Li C.Y."/>
            <person name="Wang Z.W."/>
            <person name="Zhao X."/>
            <person name="Zhong W.Y."/>
            <person name="Ma X.K."/>
            <person name="Ma L."/>
            <person name="Huang J."/>
            <person name="Chen G.Z."/>
            <person name="Huang M.Z."/>
            <person name="Huang L."/>
            <person name="Peng D.H."/>
            <person name="Luo Y.B."/>
            <person name="Zou S.Q."/>
            <person name="Chen S.P."/>
            <person name="Lan S."/>
            <person name="Tsai W.C."/>
            <person name="Van de Peer Y."/>
            <person name="Liu Z.J."/>
        </authorList>
    </citation>
    <scope>NUCLEOTIDE SEQUENCE [LARGE SCALE GENOMIC DNA]</scope>
    <source>
        <strain evidence="7">Lor288</strain>
    </source>
</reference>
<proteinExistence type="predicted"/>
<accession>A0ABR2LN44</accession>
<dbReference type="InterPro" id="IPR052093">
    <property type="entry name" value="HR_Repair_Mediator"/>
</dbReference>
<keyword evidence="3" id="KW-0227">DNA damage</keyword>
<comment type="caution">
    <text evidence="7">The sequence shown here is derived from an EMBL/GenBank/DDBJ whole genome shotgun (WGS) entry which is preliminary data.</text>
</comment>
<organism evidence="7 8">
    <name type="scientific">Platanthera guangdongensis</name>
    <dbReference type="NCBI Taxonomy" id="2320717"/>
    <lineage>
        <taxon>Eukaryota</taxon>
        <taxon>Viridiplantae</taxon>
        <taxon>Streptophyta</taxon>
        <taxon>Embryophyta</taxon>
        <taxon>Tracheophyta</taxon>
        <taxon>Spermatophyta</taxon>
        <taxon>Magnoliopsida</taxon>
        <taxon>Liliopsida</taxon>
        <taxon>Asparagales</taxon>
        <taxon>Orchidaceae</taxon>
        <taxon>Orchidoideae</taxon>
        <taxon>Orchideae</taxon>
        <taxon>Orchidinae</taxon>
        <taxon>Platanthera</taxon>
    </lineage>
</organism>
<gene>
    <name evidence="7" type="ORF">KSP40_PGU008380</name>
</gene>